<organism evidence="1 2">
    <name type="scientific">Knoellia koreensis</name>
    <dbReference type="NCBI Taxonomy" id="2730921"/>
    <lineage>
        <taxon>Bacteria</taxon>
        <taxon>Bacillati</taxon>
        <taxon>Actinomycetota</taxon>
        <taxon>Actinomycetes</taxon>
        <taxon>Micrococcales</taxon>
        <taxon>Intrasporangiaceae</taxon>
        <taxon>Knoellia</taxon>
    </lineage>
</organism>
<dbReference type="Gene3D" id="1.20.120.450">
    <property type="entry name" value="dinb family like domain"/>
    <property type="match status" value="1"/>
</dbReference>
<evidence type="ECO:0000313" key="2">
    <source>
        <dbReference type="Proteomes" id="UP000588586"/>
    </source>
</evidence>
<accession>A0A849HI12</accession>
<proteinExistence type="predicted"/>
<dbReference type="InterPro" id="IPR007061">
    <property type="entry name" value="MST-like"/>
</dbReference>
<comment type="caution">
    <text evidence="1">The sequence shown here is derived from an EMBL/GenBank/DDBJ whole genome shotgun (WGS) entry which is preliminary data.</text>
</comment>
<sequence>MIDKDTYLRFCDEALVAMRDTVTDLGDGLADRRPDLPGANSPYAILTHCLGVCAYWGSTVNLGREVPRDRDAEFSATGPVADLAAATDRLRADFAGWVGEADAGMPPANPPRGRHHHDTYATQGEVLLHVYEELAQHRGQVEITRDVLRAQAS</sequence>
<dbReference type="InterPro" id="IPR034660">
    <property type="entry name" value="DinB/YfiT-like"/>
</dbReference>
<dbReference type="Proteomes" id="UP000588586">
    <property type="component" value="Unassembled WGS sequence"/>
</dbReference>
<name>A0A849HI12_9MICO</name>
<dbReference type="EMBL" id="JABEPQ010000002">
    <property type="protein sequence ID" value="NNM46214.1"/>
    <property type="molecule type" value="Genomic_DNA"/>
</dbReference>
<keyword evidence="2" id="KW-1185">Reference proteome</keyword>
<dbReference type="Pfam" id="PF04978">
    <property type="entry name" value="MST"/>
    <property type="match status" value="1"/>
</dbReference>
<reference evidence="1 2" key="1">
    <citation type="submission" date="2020-04" db="EMBL/GenBank/DDBJ databases">
        <title>Knoellia sp. isolate from air conditioner.</title>
        <authorList>
            <person name="Chea S."/>
            <person name="Kim D.-U."/>
        </authorList>
    </citation>
    <scope>NUCLEOTIDE SEQUENCE [LARGE SCALE GENOMIC DNA]</scope>
    <source>
        <strain evidence="1 2">DB2414S</strain>
    </source>
</reference>
<gene>
    <name evidence="1" type="ORF">HJG52_09375</name>
</gene>
<dbReference type="AlphaFoldDB" id="A0A849HI12"/>
<dbReference type="RefSeq" id="WP_171243343.1">
    <property type="nucleotide sequence ID" value="NZ_JABEPQ010000002.1"/>
</dbReference>
<dbReference type="SUPFAM" id="SSF109854">
    <property type="entry name" value="DinB/YfiT-like putative metalloenzymes"/>
    <property type="match status" value="1"/>
</dbReference>
<protein>
    <submittedName>
        <fullName evidence="1">DUF664 domain-containing protein</fullName>
    </submittedName>
</protein>
<evidence type="ECO:0000313" key="1">
    <source>
        <dbReference type="EMBL" id="NNM46214.1"/>
    </source>
</evidence>